<dbReference type="InterPro" id="IPR000408">
    <property type="entry name" value="Reg_chr_condens"/>
</dbReference>
<sequence>MEVDEAAAAQKEAPPVKEDAEEEQPHEEEEEEVDEWYRELMMPVTERELAAAIEKANAEQAEAQKKLEKVHVYPLPQQDHHPPRRHPEHGEDRHLRPHHALLHTTFFIDDGIYDVVFCEGRQEFYFSGMKQSVYCFFYVSEASPKTDYLVIRRQYSRDDKGRWSYTPVFLDNTITKGPIAVDKNYHCFDRVHNPTFEKCRNAPILMAATLRYACHVINSHLESEGCSVFHNNDHIVDLDSKVVLMDAGNTHILFLTENDQLYTYGNGSHGQLGHGKLTLERTPKLVEYFENFKVLDMAAGPYQTIVISDNGKAYGCGYNATGQLGTEIDDIMPTSTPVPMMAPEDENSYDGAFASDGVTALQTSEGDVVILSKYKIWIQEFQQRQKEMAELMERKREALAVKLEPLDDYGDHMEEGEEEHPLDREEPRKETCSKRRTRKSPPCSRRPIFKRVKRIQPYC</sequence>
<keyword evidence="5" id="KW-1185">Reference proteome</keyword>
<evidence type="ECO:0000256" key="1">
    <source>
        <dbReference type="ARBA" id="ARBA00022737"/>
    </source>
</evidence>
<proteinExistence type="predicted"/>
<feature type="repeat" description="RCC1" evidence="2">
    <location>
        <begin position="259"/>
        <end position="310"/>
    </location>
</feature>
<dbReference type="Gene3D" id="2.130.10.30">
    <property type="entry name" value="Regulator of chromosome condensation 1/beta-lactamase-inhibitor protein II"/>
    <property type="match status" value="1"/>
</dbReference>
<dbReference type="STRING" id="34508.A0A4U5PG23"/>
<name>A0A4U5PG23_STECR</name>
<evidence type="ECO:0000313" key="4">
    <source>
        <dbReference type="EMBL" id="TKR95527.1"/>
    </source>
</evidence>
<dbReference type="PROSITE" id="PS50012">
    <property type="entry name" value="RCC1_3"/>
    <property type="match status" value="1"/>
</dbReference>
<feature type="region of interest" description="Disordered" evidence="3">
    <location>
        <begin position="1"/>
        <end position="36"/>
    </location>
</feature>
<evidence type="ECO:0000313" key="5">
    <source>
        <dbReference type="Proteomes" id="UP000298663"/>
    </source>
</evidence>
<dbReference type="OrthoDB" id="5370059at2759"/>
<gene>
    <name evidence="4" type="ORF">L596_009684</name>
</gene>
<feature type="compositionally biased region" description="Basic residues" evidence="3">
    <location>
        <begin position="447"/>
        <end position="459"/>
    </location>
</feature>
<organism evidence="4 5">
    <name type="scientific">Steinernema carpocapsae</name>
    <name type="common">Entomopathogenic nematode</name>
    <dbReference type="NCBI Taxonomy" id="34508"/>
    <lineage>
        <taxon>Eukaryota</taxon>
        <taxon>Metazoa</taxon>
        <taxon>Ecdysozoa</taxon>
        <taxon>Nematoda</taxon>
        <taxon>Chromadorea</taxon>
        <taxon>Rhabditida</taxon>
        <taxon>Tylenchina</taxon>
        <taxon>Panagrolaimomorpha</taxon>
        <taxon>Strongyloidoidea</taxon>
        <taxon>Steinernematidae</taxon>
        <taxon>Steinernema</taxon>
    </lineage>
</organism>
<dbReference type="InterPro" id="IPR009091">
    <property type="entry name" value="RCC1/BLIP-II"/>
</dbReference>
<dbReference type="AlphaFoldDB" id="A0A4U5PG23"/>
<reference evidence="4 5" key="2">
    <citation type="journal article" date="2019" name="G3 (Bethesda)">
        <title>Hybrid Assembly of the Genome of the Entomopathogenic Nematode Steinernema carpocapsae Identifies the X-Chromosome.</title>
        <authorList>
            <person name="Serra L."/>
            <person name="Macchietto M."/>
            <person name="Macias-Munoz A."/>
            <person name="McGill C.J."/>
            <person name="Rodriguez I.M."/>
            <person name="Rodriguez B."/>
            <person name="Murad R."/>
            <person name="Mortazavi A."/>
        </authorList>
    </citation>
    <scope>NUCLEOTIDE SEQUENCE [LARGE SCALE GENOMIC DNA]</scope>
    <source>
        <strain evidence="4 5">ALL</strain>
    </source>
</reference>
<dbReference type="InterPro" id="IPR051210">
    <property type="entry name" value="Ub_ligase/GEF_domain"/>
</dbReference>
<keyword evidence="1" id="KW-0677">Repeat</keyword>
<protein>
    <submittedName>
        <fullName evidence="4">Uncharacterized protein</fullName>
    </submittedName>
</protein>
<comment type="caution">
    <text evidence="4">The sequence shown here is derived from an EMBL/GenBank/DDBJ whole genome shotgun (WGS) entry which is preliminary data.</text>
</comment>
<evidence type="ECO:0000256" key="3">
    <source>
        <dbReference type="SAM" id="MobiDB-lite"/>
    </source>
</evidence>
<feature type="compositionally biased region" description="Basic and acidic residues" evidence="3">
    <location>
        <begin position="409"/>
        <end position="433"/>
    </location>
</feature>
<dbReference type="PANTHER" id="PTHR22870">
    <property type="entry name" value="REGULATOR OF CHROMOSOME CONDENSATION"/>
    <property type="match status" value="1"/>
</dbReference>
<feature type="region of interest" description="Disordered" evidence="3">
    <location>
        <begin position="74"/>
        <end position="93"/>
    </location>
</feature>
<feature type="region of interest" description="Disordered" evidence="3">
    <location>
        <begin position="407"/>
        <end position="459"/>
    </location>
</feature>
<dbReference type="PRINTS" id="PR00633">
    <property type="entry name" value="RCCNDNSATION"/>
</dbReference>
<dbReference type="EMBL" id="AZBU02000002">
    <property type="protein sequence ID" value="TKR95527.1"/>
    <property type="molecule type" value="Genomic_DNA"/>
</dbReference>
<dbReference type="PANTHER" id="PTHR22870:SF408">
    <property type="entry name" value="OS09G0560450 PROTEIN"/>
    <property type="match status" value="1"/>
</dbReference>
<dbReference type="SUPFAM" id="SSF50985">
    <property type="entry name" value="RCC1/BLIP-II"/>
    <property type="match status" value="1"/>
</dbReference>
<accession>A0A4U5PG23</accession>
<dbReference type="Pfam" id="PF00415">
    <property type="entry name" value="RCC1"/>
    <property type="match status" value="1"/>
</dbReference>
<evidence type="ECO:0000256" key="2">
    <source>
        <dbReference type="PROSITE-ProRule" id="PRU00235"/>
    </source>
</evidence>
<dbReference type="Proteomes" id="UP000298663">
    <property type="component" value="Unassembled WGS sequence"/>
</dbReference>
<feature type="compositionally biased region" description="Acidic residues" evidence="3">
    <location>
        <begin position="19"/>
        <end position="34"/>
    </location>
</feature>
<reference evidence="4 5" key="1">
    <citation type="journal article" date="2015" name="Genome Biol.">
        <title>Comparative genomics of Steinernema reveals deeply conserved gene regulatory networks.</title>
        <authorList>
            <person name="Dillman A.R."/>
            <person name="Macchietto M."/>
            <person name="Porter C.F."/>
            <person name="Rogers A."/>
            <person name="Williams B."/>
            <person name="Antoshechkin I."/>
            <person name="Lee M.M."/>
            <person name="Goodwin Z."/>
            <person name="Lu X."/>
            <person name="Lewis E.E."/>
            <person name="Goodrich-Blair H."/>
            <person name="Stock S.P."/>
            <person name="Adams B.J."/>
            <person name="Sternberg P.W."/>
            <person name="Mortazavi A."/>
        </authorList>
    </citation>
    <scope>NUCLEOTIDE SEQUENCE [LARGE SCALE GENOMIC DNA]</scope>
    <source>
        <strain evidence="4 5">ALL</strain>
    </source>
</reference>